<keyword evidence="2" id="KW-1185">Reference proteome</keyword>
<accession>T1GKJ0</accession>
<sequence length="61" mass="7349">MHLKGKLEATLDPNRDKEVYKNRKLSYIHKNPVDNLPSDFRKREVENKIQPRAEIIQQSRY</sequence>
<reference evidence="1" key="2">
    <citation type="submission" date="2015-06" db="UniProtKB">
        <authorList>
            <consortium name="EnsemblMetazoa"/>
        </authorList>
    </citation>
    <scope>IDENTIFICATION</scope>
</reference>
<dbReference type="EMBL" id="CAQQ02164067">
    <property type="status" value="NOT_ANNOTATED_CDS"/>
    <property type="molecule type" value="Genomic_DNA"/>
</dbReference>
<protein>
    <submittedName>
        <fullName evidence="1">Uncharacterized protein</fullName>
    </submittedName>
</protein>
<dbReference type="EnsemblMetazoa" id="MESCA004016-RA">
    <property type="protein sequence ID" value="MESCA004016-PA"/>
    <property type="gene ID" value="MESCA004016"/>
</dbReference>
<dbReference type="EMBL" id="CAQQ02164068">
    <property type="status" value="NOT_ANNOTATED_CDS"/>
    <property type="molecule type" value="Genomic_DNA"/>
</dbReference>
<dbReference type="Proteomes" id="UP000015102">
    <property type="component" value="Unassembled WGS sequence"/>
</dbReference>
<reference evidence="2" key="1">
    <citation type="submission" date="2013-02" db="EMBL/GenBank/DDBJ databases">
        <authorList>
            <person name="Hughes D."/>
        </authorList>
    </citation>
    <scope>NUCLEOTIDE SEQUENCE</scope>
    <source>
        <strain>Durham</strain>
        <strain evidence="2">NC isolate 2 -- Noor lab</strain>
    </source>
</reference>
<evidence type="ECO:0000313" key="1">
    <source>
        <dbReference type="EnsemblMetazoa" id="MESCA004016-PA"/>
    </source>
</evidence>
<evidence type="ECO:0000313" key="2">
    <source>
        <dbReference type="Proteomes" id="UP000015102"/>
    </source>
</evidence>
<name>T1GKJ0_MEGSC</name>
<dbReference type="AlphaFoldDB" id="T1GKJ0"/>
<organism evidence="1 2">
    <name type="scientific">Megaselia scalaris</name>
    <name type="common">Humpbacked fly</name>
    <name type="synonym">Phora scalaris</name>
    <dbReference type="NCBI Taxonomy" id="36166"/>
    <lineage>
        <taxon>Eukaryota</taxon>
        <taxon>Metazoa</taxon>
        <taxon>Ecdysozoa</taxon>
        <taxon>Arthropoda</taxon>
        <taxon>Hexapoda</taxon>
        <taxon>Insecta</taxon>
        <taxon>Pterygota</taxon>
        <taxon>Neoptera</taxon>
        <taxon>Endopterygota</taxon>
        <taxon>Diptera</taxon>
        <taxon>Brachycera</taxon>
        <taxon>Muscomorpha</taxon>
        <taxon>Platypezoidea</taxon>
        <taxon>Phoridae</taxon>
        <taxon>Megaseliini</taxon>
        <taxon>Megaselia</taxon>
    </lineage>
</organism>
<proteinExistence type="predicted"/>
<dbReference type="HOGENOM" id="CLU_2925257_0_0_1"/>